<dbReference type="OrthoDB" id="10028801at2759"/>
<evidence type="ECO:0000313" key="3">
    <source>
        <dbReference type="EMBL" id="CAC5408019.1"/>
    </source>
</evidence>
<dbReference type="Proteomes" id="UP000507470">
    <property type="component" value="Unassembled WGS sequence"/>
</dbReference>
<evidence type="ECO:0000259" key="2">
    <source>
        <dbReference type="PROSITE" id="PS50835"/>
    </source>
</evidence>
<dbReference type="Pfam" id="PF07686">
    <property type="entry name" value="V-set"/>
    <property type="match status" value="1"/>
</dbReference>
<dbReference type="SUPFAM" id="SSF48726">
    <property type="entry name" value="Immunoglobulin"/>
    <property type="match status" value="1"/>
</dbReference>
<name>A0A6J8DIQ6_MYTCO</name>
<dbReference type="InterPro" id="IPR013106">
    <property type="entry name" value="Ig_V-set"/>
</dbReference>
<dbReference type="InterPro" id="IPR036179">
    <property type="entry name" value="Ig-like_dom_sf"/>
</dbReference>
<dbReference type="InterPro" id="IPR003599">
    <property type="entry name" value="Ig_sub"/>
</dbReference>
<dbReference type="PROSITE" id="PS50835">
    <property type="entry name" value="IG_LIKE"/>
    <property type="match status" value="1"/>
</dbReference>
<dbReference type="InterPro" id="IPR013783">
    <property type="entry name" value="Ig-like_fold"/>
</dbReference>
<protein>
    <recommendedName>
        <fullName evidence="2">Ig-like domain-containing protein</fullName>
    </recommendedName>
</protein>
<dbReference type="InterPro" id="IPR007110">
    <property type="entry name" value="Ig-like_dom"/>
</dbReference>
<organism evidence="3 4">
    <name type="scientific">Mytilus coruscus</name>
    <name type="common">Sea mussel</name>
    <dbReference type="NCBI Taxonomy" id="42192"/>
    <lineage>
        <taxon>Eukaryota</taxon>
        <taxon>Metazoa</taxon>
        <taxon>Spiralia</taxon>
        <taxon>Lophotrochozoa</taxon>
        <taxon>Mollusca</taxon>
        <taxon>Bivalvia</taxon>
        <taxon>Autobranchia</taxon>
        <taxon>Pteriomorphia</taxon>
        <taxon>Mytilida</taxon>
        <taxon>Mytiloidea</taxon>
        <taxon>Mytilidae</taxon>
        <taxon>Mytilinae</taxon>
        <taxon>Mytilus</taxon>
    </lineage>
</organism>
<accession>A0A6J8DIQ6</accession>
<evidence type="ECO:0000256" key="1">
    <source>
        <dbReference type="SAM" id="Phobius"/>
    </source>
</evidence>
<keyword evidence="1" id="KW-0812">Transmembrane</keyword>
<keyword evidence="1" id="KW-1133">Transmembrane helix</keyword>
<keyword evidence="1" id="KW-0472">Membrane</keyword>
<dbReference type="EMBL" id="CACVKT020007498">
    <property type="protein sequence ID" value="CAC5408019.1"/>
    <property type="molecule type" value="Genomic_DNA"/>
</dbReference>
<gene>
    <name evidence="3" type="ORF">MCOR_41442</name>
</gene>
<dbReference type="SMART" id="SM00409">
    <property type="entry name" value="IG"/>
    <property type="match status" value="1"/>
</dbReference>
<feature type="transmembrane region" description="Helical" evidence="1">
    <location>
        <begin position="165"/>
        <end position="189"/>
    </location>
</feature>
<sequence>MGIVSKVVHARTEIVGRVGETVILQCQTFGNQSQWIRDDTVYGDRWNININLPNKDKLKIVGNIQREEYNLQIENVSRTDAGVYRCIKPIDRKVNTTEVLLNIVDGMDGVTDKSTLYIVTETTLAETHIDADGMDGVTDKSTLYIVTETTLAETHIDADITLGTILAYVTSISVIILVIFIATVIHICVTRKFDRGKYCLKMSNNYNEENNDDRIGAYELIEKDVENRSEKTINSTTIDTTTISDNTKVKEILEMTTDNAMLPVRSVNVNQDGTGNSYLLLQDTRQSEPNHYSTCT</sequence>
<feature type="domain" description="Ig-like" evidence="2">
    <location>
        <begin position="5"/>
        <end position="86"/>
    </location>
</feature>
<evidence type="ECO:0000313" key="4">
    <source>
        <dbReference type="Proteomes" id="UP000507470"/>
    </source>
</evidence>
<dbReference type="Gene3D" id="2.60.40.10">
    <property type="entry name" value="Immunoglobulins"/>
    <property type="match status" value="1"/>
</dbReference>
<keyword evidence="4" id="KW-1185">Reference proteome</keyword>
<dbReference type="AlphaFoldDB" id="A0A6J8DIQ6"/>
<reference evidence="3 4" key="1">
    <citation type="submission" date="2020-06" db="EMBL/GenBank/DDBJ databases">
        <authorList>
            <person name="Li R."/>
            <person name="Bekaert M."/>
        </authorList>
    </citation>
    <scope>NUCLEOTIDE SEQUENCE [LARGE SCALE GENOMIC DNA]</scope>
    <source>
        <strain evidence="4">wild</strain>
    </source>
</reference>
<proteinExistence type="predicted"/>